<evidence type="ECO:0000313" key="7">
    <source>
        <dbReference type="EMBL" id="KAF6000511.1"/>
    </source>
</evidence>
<keyword evidence="2" id="KW-0808">Transferase</keyword>
<proteinExistence type="inferred from homology"/>
<keyword evidence="3" id="KW-0547">Nucleotide-binding</keyword>
<dbReference type="InterPro" id="IPR011009">
    <property type="entry name" value="Kinase-like_dom_sf"/>
</dbReference>
<dbReference type="InterPro" id="IPR051409">
    <property type="entry name" value="Atypical_kinase_ADCK"/>
</dbReference>
<dbReference type="Proteomes" id="UP000530660">
    <property type="component" value="Unassembled WGS sequence"/>
</dbReference>
<evidence type="ECO:0000256" key="2">
    <source>
        <dbReference type="ARBA" id="ARBA00022679"/>
    </source>
</evidence>
<dbReference type="SUPFAM" id="SSF56112">
    <property type="entry name" value="Protein kinase-like (PK-like)"/>
    <property type="match status" value="1"/>
</dbReference>
<accession>A0A7J7IDV5</accession>
<dbReference type="GO" id="GO:0006744">
    <property type="term" value="P:ubiquinone biosynthetic process"/>
    <property type="evidence" value="ECO:0007669"/>
    <property type="project" value="TreeGrafter"/>
</dbReference>
<gene>
    <name evidence="7" type="primary">ADCK4</name>
    <name evidence="7" type="ORF">F1559_000781</name>
</gene>
<keyword evidence="7" id="KW-0418">Kinase</keyword>
<dbReference type="GO" id="GO:0016301">
    <property type="term" value="F:kinase activity"/>
    <property type="evidence" value="ECO:0007669"/>
    <property type="project" value="UniProtKB-KW"/>
</dbReference>
<reference evidence="7 8" key="1">
    <citation type="journal article" date="2020" name="J. Phycol.">
        <title>Comparative genome analysis reveals Cyanidiococcus gen. nov., a new extremophilic red algal genus sister to Cyanidioschyzon (Cyanidioschyzonaceae, Rhodophyta).</title>
        <authorList>
            <person name="Liu S.-L."/>
            <person name="Chiang Y.-R."/>
            <person name="Yoon H.S."/>
            <person name="Fu H.-Y."/>
        </authorList>
    </citation>
    <scope>NUCLEOTIDE SEQUENCE [LARGE SCALE GENOMIC DNA]</scope>
    <source>
        <strain evidence="7 8">THAL066</strain>
    </source>
</reference>
<keyword evidence="4" id="KW-0067">ATP-binding</keyword>
<name>A0A7J7IDV5_9RHOD</name>
<dbReference type="EMBL" id="VWRR01000019">
    <property type="protein sequence ID" value="KAF6000511.1"/>
    <property type="molecule type" value="Genomic_DNA"/>
</dbReference>
<evidence type="ECO:0000256" key="1">
    <source>
        <dbReference type="ARBA" id="ARBA00009670"/>
    </source>
</evidence>
<keyword evidence="8" id="KW-1185">Reference proteome</keyword>
<feature type="region of interest" description="Disordered" evidence="5">
    <location>
        <begin position="124"/>
        <end position="149"/>
    </location>
</feature>
<sequence length="667" mass="73778">MLTAPNQNALVRLADWSVVLQGARLVIRALGQAASQPGNQAPDFSTSSTAFEVPWSQLARSLREFSTEVIVAVSGAQGERRAQALALNSQRHAEVVEAAEFNPVEGSDQGHRATPQGALPHHAVREAGSSTPTGTLDMPTSGVREDSEQALRQQELFDKTSAPHAEVVRNTSENAPVSHVEIEIRPKASSSGEAFGTSGKIAFSATQKPELPADADAGPTLSRALGEARRVPATPFERMLGFGNLALGIVWNAAKSSVWSNTSTDRGSGLDRYLSPENADRIARTLCRMRGAALKLGQMLSMQDERTVPPILLQALERVRQGADFMPRRQLERVLRSEWGSNWPERVHSFEFEPVAAASIGQGVQIPIAVKVQYPGVAASIESDLKNLKRLLTFTDLIPRGLYLDEAIRVAREELLRECDYVLEAANQERFAAKFQGFDQGHVNIPKVIPSLSTRNILSSEWVDGVPLDRLVGLGVSAAQRNILASRMLRLTLHELFVERFMQTDPNFSNFLYQIEQDRLHLLDFGAARSYPKAFVDTYLRLVMACANRNRAEILEYSRKLGFLTGEESKLMLDAHCEAAFLCERDTTLRQDDIAVRAARFGQVMLQHRLCPPPREAYSLHRRLSGAFLTCMRLQAHIPCRVLLEEVYDGHDWSPEEESSTPSTEAN</sequence>
<evidence type="ECO:0000256" key="4">
    <source>
        <dbReference type="ARBA" id="ARBA00022840"/>
    </source>
</evidence>
<dbReference type="InterPro" id="IPR034646">
    <property type="entry name" value="ADCK3_dom"/>
</dbReference>
<evidence type="ECO:0000259" key="6">
    <source>
        <dbReference type="Pfam" id="PF03109"/>
    </source>
</evidence>
<evidence type="ECO:0000256" key="5">
    <source>
        <dbReference type="SAM" id="MobiDB-lite"/>
    </source>
</evidence>
<dbReference type="InterPro" id="IPR004147">
    <property type="entry name" value="ABC1_dom"/>
</dbReference>
<evidence type="ECO:0000256" key="3">
    <source>
        <dbReference type="ARBA" id="ARBA00022741"/>
    </source>
</evidence>
<feature type="domain" description="ABC1 atypical kinase-like" evidence="6">
    <location>
        <begin position="319"/>
        <end position="557"/>
    </location>
</feature>
<comment type="similarity">
    <text evidence="1">Belongs to the protein kinase superfamily. ADCK protein kinase family.</text>
</comment>
<evidence type="ECO:0000313" key="8">
    <source>
        <dbReference type="Proteomes" id="UP000530660"/>
    </source>
</evidence>
<dbReference type="Pfam" id="PF03109">
    <property type="entry name" value="ABC1"/>
    <property type="match status" value="1"/>
</dbReference>
<dbReference type="PANTHER" id="PTHR43851:SF3">
    <property type="entry name" value="COENZYME Q8"/>
    <property type="match status" value="1"/>
</dbReference>
<dbReference type="GO" id="GO:0005524">
    <property type="term" value="F:ATP binding"/>
    <property type="evidence" value="ECO:0007669"/>
    <property type="project" value="UniProtKB-KW"/>
</dbReference>
<comment type="caution">
    <text evidence="7">The sequence shown here is derived from an EMBL/GenBank/DDBJ whole genome shotgun (WGS) entry which is preliminary data.</text>
</comment>
<dbReference type="OrthoDB" id="201153at2759"/>
<protein>
    <submittedName>
        <fullName evidence="7">Putative aarF domain-containing protein kinase 4</fullName>
    </submittedName>
</protein>
<dbReference type="PANTHER" id="PTHR43851">
    <property type="match status" value="1"/>
</dbReference>
<organism evidence="7 8">
    <name type="scientific">Cyanidiococcus yangmingshanensis</name>
    <dbReference type="NCBI Taxonomy" id="2690220"/>
    <lineage>
        <taxon>Eukaryota</taxon>
        <taxon>Rhodophyta</taxon>
        <taxon>Bangiophyceae</taxon>
        <taxon>Cyanidiales</taxon>
        <taxon>Cyanidiaceae</taxon>
        <taxon>Cyanidiococcus</taxon>
    </lineage>
</organism>
<dbReference type="CDD" id="cd13970">
    <property type="entry name" value="ABC1_ADCK3"/>
    <property type="match status" value="1"/>
</dbReference>
<dbReference type="AlphaFoldDB" id="A0A7J7IDV5"/>